<dbReference type="Proteomes" id="UP000244173">
    <property type="component" value="Chromosome"/>
</dbReference>
<organism evidence="2 3">
    <name type="scientific">Microvirgula aerodenitrificans</name>
    <dbReference type="NCBI Taxonomy" id="57480"/>
    <lineage>
        <taxon>Bacteria</taxon>
        <taxon>Pseudomonadati</taxon>
        <taxon>Pseudomonadota</taxon>
        <taxon>Betaproteobacteria</taxon>
        <taxon>Neisseriales</taxon>
        <taxon>Aquaspirillaceae</taxon>
        <taxon>Microvirgula</taxon>
    </lineage>
</organism>
<feature type="chain" id="PRO_5015627783" evidence="1">
    <location>
        <begin position="21"/>
        <end position="145"/>
    </location>
</feature>
<dbReference type="RefSeq" id="WP_028497939.1">
    <property type="nucleotide sequence ID" value="NZ_CP028519.1"/>
</dbReference>
<evidence type="ECO:0000256" key="1">
    <source>
        <dbReference type="SAM" id="SignalP"/>
    </source>
</evidence>
<feature type="signal peptide" evidence="1">
    <location>
        <begin position="1"/>
        <end position="20"/>
    </location>
</feature>
<evidence type="ECO:0000313" key="3">
    <source>
        <dbReference type="Proteomes" id="UP000244173"/>
    </source>
</evidence>
<name>A0A2S0P744_9NEIS</name>
<keyword evidence="1" id="KW-0732">Signal</keyword>
<reference evidence="2 3" key="1">
    <citation type="submission" date="2018-04" db="EMBL/GenBank/DDBJ databases">
        <title>Denitrifier Microvirgula.</title>
        <authorList>
            <person name="Anderson E."/>
            <person name="Jang J."/>
            <person name="Ishii S."/>
        </authorList>
    </citation>
    <scope>NUCLEOTIDE SEQUENCE [LARGE SCALE GENOMIC DNA]</scope>
    <source>
        <strain evidence="2 3">BE2.4</strain>
    </source>
</reference>
<proteinExistence type="predicted"/>
<dbReference type="PROSITE" id="PS51257">
    <property type="entry name" value="PROKAR_LIPOPROTEIN"/>
    <property type="match status" value="1"/>
</dbReference>
<dbReference type="EMBL" id="CP028519">
    <property type="protein sequence ID" value="AVY93220.1"/>
    <property type="molecule type" value="Genomic_DNA"/>
</dbReference>
<dbReference type="STRING" id="1122240.GCA_000620105_00456"/>
<dbReference type="AlphaFoldDB" id="A0A2S0P744"/>
<accession>A0A2S0P744</accession>
<keyword evidence="3" id="KW-1185">Reference proteome</keyword>
<sequence length="145" mass="15068">MKPLSRICLSLTVLLLGACASTPDSGPSAQVMPLAAKDIDVKGCGLTLTQPKGGTLFVVSQSGDARIRLGKELLKLKRKSADGDTLPGGQRERQSFVDATGMVSVHLTLTPTGIVDDKARTVTAKVEVDTPSGFNLLDMAGLTGC</sequence>
<protein>
    <submittedName>
        <fullName evidence="2">Uncharacterized protein</fullName>
    </submittedName>
</protein>
<gene>
    <name evidence="2" type="ORF">DAI18_03570</name>
</gene>
<evidence type="ECO:0000313" key="2">
    <source>
        <dbReference type="EMBL" id="AVY93220.1"/>
    </source>
</evidence>
<dbReference type="OrthoDB" id="9974996at2"/>
<dbReference type="KEGG" id="maer:DAI18_03570"/>